<feature type="compositionally biased region" description="Acidic residues" evidence="3">
    <location>
        <begin position="943"/>
        <end position="955"/>
    </location>
</feature>
<feature type="region of interest" description="Disordered" evidence="3">
    <location>
        <begin position="566"/>
        <end position="635"/>
    </location>
</feature>
<protein>
    <submittedName>
        <fullName evidence="4">Uncharacterized protein</fullName>
    </submittedName>
</protein>
<dbReference type="GO" id="GO:0005737">
    <property type="term" value="C:cytoplasm"/>
    <property type="evidence" value="ECO:0007669"/>
    <property type="project" value="UniProtKB-ARBA"/>
</dbReference>
<feature type="compositionally biased region" description="Acidic residues" evidence="3">
    <location>
        <begin position="625"/>
        <end position="635"/>
    </location>
</feature>
<evidence type="ECO:0000256" key="2">
    <source>
        <dbReference type="SAM" id="Coils"/>
    </source>
</evidence>
<evidence type="ECO:0000256" key="3">
    <source>
        <dbReference type="SAM" id="MobiDB-lite"/>
    </source>
</evidence>
<feature type="compositionally biased region" description="Polar residues" evidence="3">
    <location>
        <begin position="581"/>
        <end position="604"/>
    </location>
</feature>
<gene>
    <name evidence="4" type="ORF">BSTOLATCC_MIC43369</name>
</gene>
<feature type="compositionally biased region" description="Polar residues" evidence="3">
    <location>
        <begin position="746"/>
        <end position="771"/>
    </location>
</feature>
<keyword evidence="1 2" id="KW-0175">Coiled coil</keyword>
<evidence type="ECO:0000313" key="5">
    <source>
        <dbReference type="Proteomes" id="UP001162131"/>
    </source>
</evidence>
<dbReference type="Pfam" id="PF10211">
    <property type="entry name" value="Ax_dynein_light"/>
    <property type="match status" value="1"/>
</dbReference>
<evidence type="ECO:0000256" key="1">
    <source>
        <dbReference type="ARBA" id="ARBA00023054"/>
    </source>
</evidence>
<feature type="compositionally biased region" description="Acidic residues" evidence="3">
    <location>
        <begin position="963"/>
        <end position="974"/>
    </location>
</feature>
<proteinExistence type="predicted"/>
<feature type="region of interest" description="Disordered" evidence="3">
    <location>
        <begin position="506"/>
        <end position="552"/>
    </location>
</feature>
<feature type="compositionally biased region" description="Basic and acidic residues" evidence="3">
    <location>
        <begin position="975"/>
        <end position="995"/>
    </location>
</feature>
<comment type="caution">
    <text evidence="4">The sequence shown here is derived from an EMBL/GenBank/DDBJ whole genome shotgun (WGS) entry which is preliminary data.</text>
</comment>
<name>A0AAU9JQS2_9CILI</name>
<feature type="region of interest" description="Disordered" evidence="3">
    <location>
        <begin position="652"/>
        <end position="725"/>
    </location>
</feature>
<keyword evidence="5" id="KW-1185">Reference proteome</keyword>
<feature type="region of interest" description="Disordered" evidence="3">
    <location>
        <begin position="738"/>
        <end position="775"/>
    </location>
</feature>
<dbReference type="EMBL" id="CAJZBQ010000043">
    <property type="protein sequence ID" value="CAG9327330.1"/>
    <property type="molecule type" value="Genomic_DNA"/>
</dbReference>
<dbReference type="Proteomes" id="UP001162131">
    <property type="component" value="Unassembled WGS sequence"/>
</dbReference>
<feature type="compositionally biased region" description="Polar residues" evidence="3">
    <location>
        <begin position="613"/>
        <end position="624"/>
    </location>
</feature>
<reference evidence="4" key="1">
    <citation type="submission" date="2021-09" db="EMBL/GenBank/DDBJ databases">
        <authorList>
            <consortium name="AG Swart"/>
            <person name="Singh M."/>
            <person name="Singh A."/>
            <person name="Seah K."/>
            <person name="Emmerich C."/>
        </authorList>
    </citation>
    <scope>NUCLEOTIDE SEQUENCE</scope>
    <source>
        <strain evidence="4">ATCC30299</strain>
    </source>
</reference>
<feature type="compositionally biased region" description="Basic residues" evidence="3">
    <location>
        <begin position="909"/>
        <end position="919"/>
    </location>
</feature>
<feature type="compositionally biased region" description="Basic and acidic residues" evidence="3">
    <location>
        <begin position="653"/>
        <end position="667"/>
    </location>
</feature>
<dbReference type="PANTHER" id="PTHR34894:SF5">
    <property type="entry name" value="EF-HAND DOMAIN-CONTAINING PROTEIN"/>
    <property type="match status" value="1"/>
</dbReference>
<feature type="compositionally biased region" description="Acidic residues" evidence="3">
    <location>
        <begin position="876"/>
        <end position="891"/>
    </location>
</feature>
<feature type="compositionally biased region" description="Basic and acidic residues" evidence="3">
    <location>
        <begin position="705"/>
        <end position="725"/>
    </location>
</feature>
<feature type="compositionally biased region" description="Polar residues" evidence="3">
    <location>
        <begin position="695"/>
        <end position="704"/>
    </location>
</feature>
<feature type="compositionally biased region" description="Basic and acidic residues" evidence="3">
    <location>
        <begin position="931"/>
        <end position="940"/>
    </location>
</feature>
<feature type="compositionally biased region" description="Polar residues" evidence="3">
    <location>
        <begin position="529"/>
        <end position="546"/>
    </location>
</feature>
<dbReference type="PANTHER" id="PTHR34894">
    <property type="entry name" value="SAM-DEPENDENT METHYLTRANSFERASE RSMI, CONSERVED SITE"/>
    <property type="match status" value="1"/>
</dbReference>
<accession>A0AAU9JQS2</accession>
<evidence type="ECO:0000313" key="4">
    <source>
        <dbReference type="EMBL" id="CAG9327330.1"/>
    </source>
</evidence>
<feature type="region of interest" description="Disordered" evidence="3">
    <location>
        <begin position="867"/>
        <end position="995"/>
    </location>
</feature>
<sequence length="1388" mass="160107">MKSKSSKPASSTYRSFDNEDITTPIKSARHIMTWREAKKNANLSNLKIPQGKYSGAQLIKNAKEELSELGKYLLNTNTTDVSYLKDTIKSSKALLQPITIFPTDIKTLEKFLEGMDICESPRPPGNHQLINQALCKKENCIDHLLVNNPSEGNLKKNLQGSPFAPEKHIEITERYDLGNPSGRQEVSNLKNWLSAMKSRYLTNFESENDSSIEEIKSAELIFTTCQRELVRQVSVYCLDRGELLEEVFKGFQKIFKQKEKIHEKSFENSKEEAKIEQDKREEQFNAQMTKSVNYIKFLSEKIANLKENKKGVKKDFDFVTKEYDNLKAKYDKEAAEWKKKEMKLRKEIGKLKENFIKHVDEKLKFETTDEDTRETPIERENLIINRSFRFGGEDIKNVNKAYRHMLETVEKVDQEVQVMIPETKIEVPEQKHEIIKIVEIVKEVVKKEAIKVVTKNRYTQTGFIENLVQNIPEEAAEISSSNANETFISDDKEDIVAPTIEIIPNNVPETPKINENSQKAPEITKIESSETSAVQEAPANTYSESSEPPKNEQKLLNLKSIKEKAQKPVKIRRKSGMLAIPNTSELDTQKNRANSTKPIKSSKTLSKKKNGESDLQQSRNSIDFSENEETLENLESEISKKREELYQLAKEVSQNKEILEKNNESSKVDINSARKTSIPSLDIKKKKDRQNKNKGTFSTPNTSRSIKEQQSKEENTPIREKAPEIYVQEKLEVEEEISLKKKNSKNRSISQSNLAKISLEKSVSSPISADQSPKIPFKSSRTLKELSPQNPNLLLRSYSITSSKELEEERIDIVNIIPPNADSPSWTLGYQAGYELGKREGFKEGEAFGIEEGQINGYLKAAREYTNNSRPSQLDVSDEAYWETDPQSESEGEFKEKSESEEGSAAKTERRHREKHRRRAENTMKSQIKKSGTEALEKLQENQSEDSGEEGDLSSDSEKYTIESEEDEGEEENKEIDKEEDLKSPGRTERRESMEKRKIKEYTKFAEFHFHKRENKKIRKKMPSSTNLLKKFLSRTMKWILRKATMSRRMVNKIMSSFYTSCFSSHLDNSHSVIDYLYNDMSDKYTLKKITDRKFLEFIASVLRSSDSKRSLMFLKFTGVSKKLSLQGYSMFSFQFYLKSLSFMQKAKIGINSSFDETADIIYMPTVRAIECIKDKLDGVVEKSSISKLISQVEQASIQDPLKINATGLIEEEYVLELMVELYEEYIAKIQKGIDEVIFAIKYNENKDSISKQEFFMIIRHISPMKFYILQKEEEMSIGNSMSIIELTSKCIEKGLLAINDVKSYCQINEDCTKEDVMEEIKVSIEDMKNIAYKIDDLEEKNILNREEWERKMINCESGIEGQEVRFTKLAWKLYQDELIRLKSLIKE</sequence>
<dbReference type="InterPro" id="IPR019347">
    <property type="entry name" value="Axonemal_dynein_light_chain"/>
</dbReference>
<feature type="coiled-coil region" evidence="2">
    <location>
        <begin position="295"/>
        <end position="354"/>
    </location>
</feature>
<organism evidence="4 5">
    <name type="scientific">Blepharisma stoltei</name>
    <dbReference type="NCBI Taxonomy" id="1481888"/>
    <lineage>
        <taxon>Eukaryota</taxon>
        <taxon>Sar</taxon>
        <taxon>Alveolata</taxon>
        <taxon>Ciliophora</taxon>
        <taxon>Postciliodesmatophora</taxon>
        <taxon>Heterotrichea</taxon>
        <taxon>Heterotrichida</taxon>
        <taxon>Blepharismidae</taxon>
        <taxon>Blepharisma</taxon>
    </lineage>
</organism>